<gene>
    <name evidence="2" type="ORF">UFOVP1127_32</name>
    <name evidence="3" type="ORF">UFOVP1242_42</name>
    <name evidence="4" type="ORF">UFOVP1492_102</name>
    <name evidence="5" type="ORF">UFOVP1580_131</name>
</gene>
<keyword evidence="1" id="KW-0812">Transmembrane</keyword>
<evidence type="ECO:0000256" key="1">
    <source>
        <dbReference type="SAM" id="Phobius"/>
    </source>
</evidence>
<name>A0A6J5QRQ5_9CAUD</name>
<accession>A0A6J5QRQ5</accession>
<evidence type="ECO:0000313" key="5">
    <source>
        <dbReference type="EMBL" id="CAB5231651.1"/>
    </source>
</evidence>
<feature type="transmembrane region" description="Helical" evidence="1">
    <location>
        <begin position="505"/>
        <end position="529"/>
    </location>
</feature>
<dbReference type="EMBL" id="LR797075">
    <property type="protein sequence ID" value="CAB4185196.1"/>
    <property type="molecule type" value="Genomic_DNA"/>
</dbReference>
<feature type="transmembrane region" description="Helical" evidence="1">
    <location>
        <begin position="690"/>
        <end position="711"/>
    </location>
</feature>
<keyword evidence="1" id="KW-0472">Membrane</keyword>
<evidence type="ECO:0008006" key="6">
    <source>
        <dbReference type="Google" id="ProtNLM"/>
    </source>
</evidence>
<dbReference type="EMBL" id="LR797197">
    <property type="protein sequence ID" value="CAB4193216.1"/>
    <property type="molecule type" value="Genomic_DNA"/>
</dbReference>
<feature type="transmembrane region" description="Helical" evidence="1">
    <location>
        <begin position="430"/>
        <end position="450"/>
    </location>
</feature>
<protein>
    <recommendedName>
        <fullName evidence="6">Phage tail tape measure protein</fullName>
    </recommendedName>
</protein>
<feature type="transmembrane region" description="Helical" evidence="1">
    <location>
        <begin position="406"/>
        <end position="424"/>
    </location>
</feature>
<dbReference type="PANTHER" id="PTHR37813">
    <property type="entry name" value="FELS-2 PROPHAGE PROTEIN"/>
    <property type="match status" value="1"/>
</dbReference>
<dbReference type="PANTHER" id="PTHR37813:SF1">
    <property type="entry name" value="FELS-2 PROPHAGE PROTEIN"/>
    <property type="match status" value="1"/>
</dbReference>
<reference evidence="2" key="1">
    <citation type="submission" date="2020-05" db="EMBL/GenBank/DDBJ databases">
        <authorList>
            <person name="Chiriac C."/>
            <person name="Salcher M."/>
            <person name="Ghai R."/>
            <person name="Kavagutti S V."/>
        </authorList>
    </citation>
    <scope>NUCLEOTIDE SEQUENCE</scope>
</reference>
<dbReference type="EMBL" id="LR798430">
    <property type="protein sequence ID" value="CAB5231651.1"/>
    <property type="molecule type" value="Genomic_DNA"/>
</dbReference>
<dbReference type="EMBL" id="LR797450">
    <property type="protein sequence ID" value="CAB4217837.1"/>
    <property type="molecule type" value="Genomic_DNA"/>
</dbReference>
<keyword evidence="1" id="KW-1133">Transmembrane helix</keyword>
<feature type="transmembrane region" description="Helical" evidence="1">
    <location>
        <begin position="666"/>
        <end position="684"/>
    </location>
</feature>
<evidence type="ECO:0000313" key="2">
    <source>
        <dbReference type="EMBL" id="CAB4185196.1"/>
    </source>
</evidence>
<evidence type="ECO:0000313" key="4">
    <source>
        <dbReference type="EMBL" id="CAB4217837.1"/>
    </source>
</evidence>
<proteinExistence type="predicted"/>
<feature type="transmembrane region" description="Helical" evidence="1">
    <location>
        <begin position="62"/>
        <end position="81"/>
    </location>
</feature>
<organism evidence="2">
    <name type="scientific">uncultured Caudovirales phage</name>
    <dbReference type="NCBI Taxonomy" id="2100421"/>
    <lineage>
        <taxon>Viruses</taxon>
        <taxon>Duplodnaviria</taxon>
        <taxon>Heunggongvirae</taxon>
        <taxon>Uroviricota</taxon>
        <taxon>Caudoviricetes</taxon>
        <taxon>Peduoviridae</taxon>
        <taxon>Maltschvirus</taxon>
        <taxon>Maltschvirus maltsch</taxon>
    </lineage>
</organism>
<feature type="transmembrane region" description="Helical" evidence="1">
    <location>
        <begin position="471"/>
        <end position="493"/>
    </location>
</feature>
<sequence length="893" mass="94425">MGNLGTFSGDGLGFGMAFSLYDEFTANSRNIQREMGRLDGATTQVSQSIDRSTSMMSRGFKALAVGALISAPFVVGISRLADLSDRMADVQKSTGMSNVQVALLKNNIDALDTRTKIDDLLDISKIGGQLGVPTQEMLGYTATIDKAAVALKDEFAGGVEQVSNELGKLKQLYKDTSGLSYADGINRIGSSVNALGAAGAATGSNMTDFALRMGQLGTLAPKIADSLGFAATLQEIGMSSEIASGGLTNLLLQAANNSAAFSKQMGMTNEEFLKLYNGDPNAFLIKLLESFQGMENSDVATTLKGMRVGTQESIKVVTGLSANLDILRQRQALSNAEFAKGTSLAAEFEIKNNTLAARMEKFGKTLDNIKQSLGVAALPIFEAVGTVLEKISNVLRAFASNPAGRFILGLVAATGALLIGWGALRVLSGGLHWMVLKLATSFGAATAAEIGTTLATRGLIPAMRALAVSTWAALAPFLPIIAAVALFAAGVYVMYKALNSSNPYLYAFGLALMFAMGPIGWIIGGIILVKRAFSEFDNVLNGSAKASGGFVGVLQKVGGILRGLQQIWASWDNASGTFTLTEPMEKALESLGIKQLVLNLGTWVARIKAFIGGIAEAFKETWNGIKSFIGSIVEAFQPVASAVTSWDNAVAKNTSSMDKWKQYGKIAGYVIVGVLAAITIAFIAMGVSAIISMLPIIIVIAAVVAAIYLIYTAIQGLIWLWSVVKDDAVSAFNAIYNYVAGFFEWFFSLPGMAVDWGVQMVQNIWAGFSAMWDKFKAWVTGIWSDFKGIFGAAFDFITGPVRMAADLIMGDNPGTSAQGAPASAIGSPVGLSNYSGNMESRASTKGGFARSGAPTVLNNKTVELQTINVPIFLDGDPIHKAVMDREQLNQARK</sequence>
<evidence type="ECO:0000313" key="3">
    <source>
        <dbReference type="EMBL" id="CAB4193216.1"/>
    </source>
</evidence>